<keyword evidence="11" id="KW-1185">Reference proteome</keyword>
<evidence type="ECO:0000259" key="6">
    <source>
        <dbReference type="Pfam" id="PF00419"/>
    </source>
</evidence>
<comment type="subcellular location">
    <subcellularLocation>
        <location evidence="1">Fimbrium</location>
    </subcellularLocation>
</comment>
<dbReference type="InterPro" id="IPR036937">
    <property type="entry name" value="Adhesion_dom_fimbrial_sf"/>
</dbReference>
<dbReference type="PANTHER" id="PTHR33420:SF3">
    <property type="entry name" value="FIMBRIAL SUBUNIT ELFA"/>
    <property type="match status" value="1"/>
</dbReference>
<dbReference type="GO" id="GO:0043709">
    <property type="term" value="P:cell adhesion involved in single-species biofilm formation"/>
    <property type="evidence" value="ECO:0007669"/>
    <property type="project" value="TreeGrafter"/>
</dbReference>
<dbReference type="InterPro" id="IPR054160">
    <property type="entry name" value="MrkD_recept-bd"/>
</dbReference>
<dbReference type="EMBL" id="MDDR01000034">
    <property type="protein sequence ID" value="OIN51492.1"/>
    <property type="molecule type" value="Genomic_DNA"/>
</dbReference>
<dbReference type="InterPro" id="IPR050263">
    <property type="entry name" value="Bact_Fimbrial_Adh_Pro"/>
</dbReference>
<evidence type="ECO:0000256" key="3">
    <source>
        <dbReference type="ARBA" id="ARBA00022729"/>
    </source>
</evidence>
<evidence type="ECO:0000256" key="2">
    <source>
        <dbReference type="ARBA" id="ARBA00006671"/>
    </source>
</evidence>
<dbReference type="Gene3D" id="2.60.40.1090">
    <property type="entry name" value="Fimbrial-type adhesion domain"/>
    <property type="match status" value="1"/>
</dbReference>
<evidence type="ECO:0000313" key="9">
    <source>
        <dbReference type="EMBL" id="SED98802.1"/>
    </source>
</evidence>
<evidence type="ECO:0000256" key="5">
    <source>
        <dbReference type="SAM" id="SignalP"/>
    </source>
</evidence>
<organism evidence="8 10">
    <name type="scientific">Pseudomonas costantinii</name>
    <dbReference type="NCBI Taxonomy" id="168469"/>
    <lineage>
        <taxon>Bacteria</taxon>
        <taxon>Pseudomonadati</taxon>
        <taxon>Pseudomonadota</taxon>
        <taxon>Gammaproteobacteria</taxon>
        <taxon>Pseudomonadales</taxon>
        <taxon>Pseudomonadaceae</taxon>
        <taxon>Pseudomonas</taxon>
    </lineage>
</organism>
<name>A0A1S2UYB7_9PSED</name>
<dbReference type="InterPro" id="IPR008966">
    <property type="entry name" value="Adhesion_dom_sf"/>
</dbReference>
<sequence>MKLKIFSLVAIYAALGSNVAYGDIGTCSWVGNGREKRFIDVTIPGTFNLSTGPIGSVIASSPAIASGSDIFSCSGTEYRHEYTLEGAEQAVVGGQVYKTGVDGVGIRFVHADNGVILPSSYVSNNTSSRWSTPRTLRADFIRTSREIASGEVKMNVTSEQIFSGWNAKQIRIKVDAKVQSQAYFSGCTGVEKLNVALGRVSLAGADTARQKPFNLDVLCSGAAAGSKIPVKVYFEGDSDGPGRLNLEPGGAQGVEISLLNDRSVKLPFSQGSALDMTWTRSEPKGEVYRLPVIAEYAKKASQKVVPGRANATLNYILEYN</sequence>
<feature type="chain" id="PRO_5010255244" evidence="5">
    <location>
        <begin position="23"/>
        <end position="320"/>
    </location>
</feature>
<dbReference type="GO" id="GO:0009289">
    <property type="term" value="C:pilus"/>
    <property type="evidence" value="ECO:0007669"/>
    <property type="project" value="UniProtKB-SubCell"/>
</dbReference>
<feature type="signal peptide" evidence="5">
    <location>
        <begin position="1"/>
        <end position="22"/>
    </location>
</feature>
<dbReference type="Proteomes" id="UP000182179">
    <property type="component" value="Unassembled WGS sequence"/>
</dbReference>
<feature type="domain" description="MrkD-like receptor binding" evidence="7">
    <location>
        <begin position="52"/>
        <end position="153"/>
    </location>
</feature>
<evidence type="ECO:0000259" key="7">
    <source>
        <dbReference type="Pfam" id="PF22003"/>
    </source>
</evidence>
<dbReference type="RefSeq" id="WP_071485322.1">
    <property type="nucleotide sequence ID" value="NZ_FNTS01000002.1"/>
</dbReference>
<keyword evidence="4" id="KW-0281">Fimbrium</keyword>
<reference evidence="8 10" key="1">
    <citation type="submission" date="2016-08" db="EMBL/GenBank/DDBJ databases">
        <title>Draft genome sequence of Pseudomonas costantinii LMG 22119, type strain isolated from cultivated mushroom (Agaricus bisporus) sporophores.</title>
        <authorList>
            <person name="Tambong J.T."/>
        </authorList>
    </citation>
    <scope>NUCLEOTIDE SEQUENCE [LARGE SCALE GENOMIC DNA]</scope>
    <source>
        <strain evidence="8 10">LMG 22119</strain>
    </source>
</reference>
<evidence type="ECO:0000313" key="11">
    <source>
        <dbReference type="Proteomes" id="UP000182179"/>
    </source>
</evidence>
<dbReference type="SUPFAM" id="SSF49401">
    <property type="entry name" value="Bacterial adhesins"/>
    <property type="match status" value="1"/>
</dbReference>
<dbReference type="Pfam" id="PF22003">
    <property type="entry name" value="MrkDrd"/>
    <property type="match status" value="1"/>
</dbReference>
<proteinExistence type="inferred from homology"/>
<dbReference type="PANTHER" id="PTHR33420">
    <property type="entry name" value="FIMBRIAL SUBUNIT ELFA-RELATED"/>
    <property type="match status" value="1"/>
</dbReference>
<keyword evidence="3 5" id="KW-0732">Signal</keyword>
<evidence type="ECO:0000256" key="4">
    <source>
        <dbReference type="ARBA" id="ARBA00023263"/>
    </source>
</evidence>
<dbReference type="EMBL" id="FNTS01000002">
    <property type="protein sequence ID" value="SED98802.1"/>
    <property type="molecule type" value="Genomic_DNA"/>
</dbReference>
<gene>
    <name evidence="8" type="ORF">BFL40_18465</name>
    <name evidence="9" type="ORF">SAMN04515675_3458</name>
</gene>
<dbReference type="AlphaFoldDB" id="A0A1S2UYB7"/>
<feature type="domain" description="Fimbrial-type adhesion" evidence="6">
    <location>
        <begin position="192"/>
        <end position="319"/>
    </location>
</feature>
<dbReference type="Pfam" id="PF00419">
    <property type="entry name" value="Fimbrial"/>
    <property type="match status" value="1"/>
</dbReference>
<evidence type="ECO:0000313" key="8">
    <source>
        <dbReference type="EMBL" id="OIN51492.1"/>
    </source>
</evidence>
<dbReference type="Gene3D" id="2.60.40.3310">
    <property type="match status" value="1"/>
</dbReference>
<dbReference type="InterPro" id="IPR000259">
    <property type="entry name" value="Adhesion_dom_fimbrial"/>
</dbReference>
<comment type="similarity">
    <text evidence="2">Belongs to the fimbrial protein family.</text>
</comment>
<dbReference type="Proteomes" id="UP000181661">
    <property type="component" value="Unassembled WGS sequence"/>
</dbReference>
<dbReference type="OrthoDB" id="7031417at2"/>
<protein>
    <submittedName>
        <fullName evidence="9">Pilin (Type 1 fimbria component protein)</fullName>
    </submittedName>
</protein>
<comment type="caution">
    <text evidence="8">The sequence shown here is derived from an EMBL/GenBank/DDBJ whole genome shotgun (WGS) entry which is preliminary data.</text>
</comment>
<evidence type="ECO:0000256" key="1">
    <source>
        <dbReference type="ARBA" id="ARBA00004561"/>
    </source>
</evidence>
<evidence type="ECO:0000313" key="10">
    <source>
        <dbReference type="Proteomes" id="UP000181661"/>
    </source>
</evidence>
<reference evidence="9 11" key="2">
    <citation type="submission" date="2016-10" db="EMBL/GenBank/DDBJ databases">
        <authorList>
            <person name="Varghese N."/>
            <person name="Submissions S."/>
        </authorList>
    </citation>
    <scope>NUCLEOTIDE SEQUENCE [LARGE SCALE GENOMIC DNA]</scope>
    <source>
        <strain evidence="9 11">BS2773</strain>
    </source>
</reference>
<accession>A0A1S2UYB7</accession>